<dbReference type="NCBIfam" id="NF004531">
    <property type="entry name" value="PRK05878.1"/>
    <property type="match status" value="1"/>
</dbReference>
<keyword evidence="20" id="KW-1185">Reference proteome</keyword>
<dbReference type="GO" id="GO:0046872">
    <property type="term" value="F:metal ion binding"/>
    <property type="evidence" value="ECO:0007669"/>
    <property type="project" value="UniProtKB-UniRule"/>
</dbReference>
<feature type="binding site" evidence="14">
    <location>
        <position position="757"/>
    </location>
    <ligand>
        <name>substrate</name>
    </ligand>
</feature>
<dbReference type="PROSITE" id="PS00370">
    <property type="entry name" value="PEP_ENZYMES_PHOS_SITE"/>
    <property type="match status" value="1"/>
</dbReference>
<dbReference type="PANTHER" id="PTHR22931:SF9">
    <property type="entry name" value="PYRUVATE, PHOSPHATE DIKINASE 1, CHLOROPLASTIC"/>
    <property type="match status" value="1"/>
</dbReference>
<dbReference type="InterPro" id="IPR040442">
    <property type="entry name" value="Pyrv_kinase-like_dom_sf"/>
</dbReference>
<comment type="similarity">
    <text evidence="3 12">Belongs to the PEP-utilizing enzyme family.</text>
</comment>
<evidence type="ECO:0000256" key="3">
    <source>
        <dbReference type="ARBA" id="ARBA00007837"/>
    </source>
</evidence>
<dbReference type="Pfam" id="PF01326">
    <property type="entry name" value="PPDK_N"/>
    <property type="match status" value="3"/>
</dbReference>
<dbReference type="SUPFAM" id="SSF51621">
    <property type="entry name" value="Phosphoenolpyruvate/pyruvate domain"/>
    <property type="match status" value="1"/>
</dbReference>
<dbReference type="Gene3D" id="1.10.189.10">
    <property type="entry name" value="Pyruvate Phosphate Dikinase, domain 2"/>
    <property type="match status" value="1"/>
</dbReference>
<dbReference type="Gene3D" id="1.20.80.30">
    <property type="match status" value="1"/>
</dbReference>
<evidence type="ECO:0000259" key="18">
    <source>
        <dbReference type="Pfam" id="PF02896"/>
    </source>
</evidence>
<keyword evidence="7 15" id="KW-0479">Metal-binding</keyword>
<dbReference type="InterPro" id="IPR002192">
    <property type="entry name" value="PPDK_AMP/ATP-bd"/>
</dbReference>
<dbReference type="InterPro" id="IPR013815">
    <property type="entry name" value="ATP_grasp_subdomain_1"/>
</dbReference>
<dbReference type="Gene3D" id="3.30.1490.20">
    <property type="entry name" value="ATP-grasp fold, A domain"/>
    <property type="match status" value="1"/>
</dbReference>
<dbReference type="SUPFAM" id="SSF52009">
    <property type="entry name" value="Phosphohistidine domain"/>
    <property type="match status" value="1"/>
</dbReference>
<organism evidence="19 20">
    <name type="scientific">Sphingopyxis flava</name>
    <dbReference type="NCBI Taxonomy" id="1507287"/>
    <lineage>
        <taxon>Bacteria</taxon>
        <taxon>Pseudomonadati</taxon>
        <taxon>Pseudomonadota</taxon>
        <taxon>Alphaproteobacteria</taxon>
        <taxon>Sphingomonadales</taxon>
        <taxon>Sphingomonadaceae</taxon>
        <taxon>Sphingopyxis</taxon>
    </lineage>
</organism>
<evidence type="ECO:0000256" key="7">
    <source>
        <dbReference type="ARBA" id="ARBA00022723"/>
    </source>
</evidence>
<keyword evidence="10" id="KW-0067">ATP-binding</keyword>
<dbReference type="Gene3D" id="3.30.470.20">
    <property type="entry name" value="ATP-grasp fold, B domain"/>
    <property type="match status" value="1"/>
</dbReference>
<dbReference type="GO" id="GO:0050242">
    <property type="term" value="F:pyruvate, phosphate dikinase activity"/>
    <property type="evidence" value="ECO:0007669"/>
    <property type="project" value="UniProtKB-UniRule"/>
</dbReference>
<dbReference type="GO" id="GO:0005524">
    <property type="term" value="F:ATP binding"/>
    <property type="evidence" value="ECO:0007669"/>
    <property type="project" value="UniProtKB-UniRule"/>
</dbReference>
<dbReference type="InterPro" id="IPR018274">
    <property type="entry name" value="PEP_util_AS"/>
</dbReference>
<evidence type="ECO:0000256" key="4">
    <source>
        <dbReference type="ARBA" id="ARBA00011994"/>
    </source>
</evidence>
<feature type="binding site" evidence="14">
    <location>
        <position position="779"/>
    </location>
    <ligand>
        <name>substrate</name>
    </ligand>
</feature>
<feature type="active site" description="Tele-phosphohistidine intermediate" evidence="13">
    <location>
        <position position="467"/>
    </location>
</feature>
<evidence type="ECO:0000256" key="8">
    <source>
        <dbReference type="ARBA" id="ARBA00022741"/>
    </source>
</evidence>
<dbReference type="AlphaFoldDB" id="A0A1T5D8E5"/>
<feature type="binding site" evidence="14">
    <location>
        <position position="573"/>
    </location>
    <ligand>
        <name>substrate</name>
    </ligand>
</feature>
<feature type="domain" description="Pyruvate phosphate dikinase AMP/ATP-binding" evidence="17">
    <location>
        <begin position="316"/>
        <end position="369"/>
    </location>
</feature>
<dbReference type="Pfam" id="PF02896">
    <property type="entry name" value="PEP-utilizers_C"/>
    <property type="match status" value="1"/>
</dbReference>
<evidence type="ECO:0000259" key="17">
    <source>
        <dbReference type="Pfam" id="PF01326"/>
    </source>
</evidence>
<dbReference type="Proteomes" id="UP000190044">
    <property type="component" value="Unassembled WGS sequence"/>
</dbReference>
<dbReference type="InterPro" id="IPR036637">
    <property type="entry name" value="Phosphohistidine_dom_sf"/>
</dbReference>
<evidence type="ECO:0000256" key="5">
    <source>
        <dbReference type="ARBA" id="ARBA00020138"/>
    </source>
</evidence>
<reference evidence="20" key="1">
    <citation type="submission" date="2017-02" db="EMBL/GenBank/DDBJ databases">
        <authorList>
            <person name="Varghese N."/>
            <person name="Submissions S."/>
        </authorList>
    </citation>
    <scope>NUCLEOTIDE SEQUENCE [LARGE SCALE GENOMIC DNA]</scope>
    <source>
        <strain evidence="20">R11H</strain>
    </source>
</reference>
<dbReference type="NCBIfam" id="TIGR01828">
    <property type="entry name" value="pyru_phos_dikin"/>
    <property type="match status" value="1"/>
</dbReference>
<feature type="binding site" evidence="14">
    <location>
        <position position="780"/>
    </location>
    <ligand>
        <name>substrate</name>
    </ligand>
</feature>
<gene>
    <name evidence="19" type="ORF">SAMN06295937_101363</name>
</gene>
<dbReference type="PROSITE" id="PS00742">
    <property type="entry name" value="PEP_ENZYMES_2"/>
    <property type="match status" value="1"/>
</dbReference>
<feature type="binding site" evidence="14">
    <location>
        <position position="781"/>
    </location>
    <ligand>
        <name>substrate</name>
    </ligand>
</feature>
<evidence type="ECO:0000256" key="1">
    <source>
        <dbReference type="ARBA" id="ARBA00001946"/>
    </source>
</evidence>
<dbReference type="Gene3D" id="3.20.20.60">
    <property type="entry name" value="Phosphoenolpyruvate-binding domains"/>
    <property type="match status" value="1"/>
</dbReference>
<evidence type="ECO:0000256" key="2">
    <source>
        <dbReference type="ARBA" id="ARBA00003144"/>
    </source>
</evidence>
<keyword evidence="8" id="KW-0547">Nucleotide-binding</keyword>
<sequence>MTKMVHLFGGAATTAERSKELLGGKGANLAEMASIGLPVPPGFTITTEVCTAYYANGEQFPADLAADVENGIAHIEGITGKRFGDPANPLLVSVRSGARVSMPGMMDTVLNLGLNDKTVVGLVEASGDPRFAWDSYRRFIQMYADVVMGLDHAAFEEALEIAKEDKGFYLDTEMTAEDWQALVLEYLAIVERETGAPFPQEPKDQLWGAIGAVFASWESDRAKVYRRLNSIPGEWGTAVNVQAMVFGNMGDTSATGVAFTRDPATGERAWYGEWLINAQGEDVVAGIRTPQYLTRQAREKAGAKPLSMEEAMPETFAELGRVFDTLETHYRDMQDIEFTVERGKLWMLQTRSGKRTAKAALKIAVDMAAEGLISEEEAVQRVDPGALDQLLHPTLDPKAPRDVLTKGLPASPGAASGKIMFDADSAEKAAGMGEAVILVRVETSPEDIHGMHAAKGILTARGGMTSHAAVVARGMGRPCVSGAGGLAIDGAARVLRVAGRELREGEVITLDGSTGEVMAGEVPTLLPELVGDFATLMAWADRVRRMKVRTNAETPQDAQVARDFGAEGIGLCRTEHMFFDAARITAVREMILADSEEGRRAALAKLLSEQRGDFAAIFGVMAGLPVTIRLLDPPLHEFLPTREEDFAEVAAAAGVGIEALKARANELHEFNPMLGHRGCRLGVTYPEIYEMQARAIFEAACDVAAESGASPVPEVMIPLVATRREFDLMKGVVDTAAKAVFAEKGREIDYLVGTMIELPRAALMAGEIAQSAEFFSFGTNDLTQTTIGISRDDAGRFLTQYVDKGIFVTDPFVSLDVEGVGQLIELAAERGRAARVGIKLGICGEHGGDAPSIHFCEKTGLDYVSASPYRVPIARLAAAQAALKAK</sequence>
<feature type="binding site" evidence="14">
    <location>
        <position position="778"/>
    </location>
    <ligand>
        <name>substrate</name>
    </ligand>
</feature>
<evidence type="ECO:0000256" key="6">
    <source>
        <dbReference type="ARBA" id="ARBA00022679"/>
    </source>
</evidence>
<dbReference type="SUPFAM" id="SSF56059">
    <property type="entry name" value="Glutathione synthetase ATP-binding domain-like"/>
    <property type="match status" value="1"/>
</dbReference>
<protein>
    <recommendedName>
        <fullName evidence="5 12">Pyruvate, phosphate dikinase</fullName>
        <ecNumber evidence="4 12">2.7.9.1</ecNumber>
    </recommendedName>
</protein>
<feature type="domain" description="PEP-utilising enzyme mobile" evidence="16">
    <location>
        <begin position="434"/>
        <end position="515"/>
    </location>
</feature>
<evidence type="ECO:0000259" key="16">
    <source>
        <dbReference type="Pfam" id="PF00391"/>
    </source>
</evidence>
<evidence type="ECO:0000256" key="9">
    <source>
        <dbReference type="ARBA" id="ARBA00022777"/>
    </source>
</evidence>
<feature type="binding site" evidence="15">
    <location>
        <position position="757"/>
    </location>
    <ligand>
        <name>Mg(2+)</name>
        <dbReference type="ChEBI" id="CHEBI:18420"/>
    </ligand>
</feature>
<feature type="active site" description="Proton donor" evidence="13">
    <location>
        <position position="843"/>
    </location>
</feature>
<evidence type="ECO:0000256" key="10">
    <source>
        <dbReference type="ARBA" id="ARBA00022840"/>
    </source>
</evidence>
<dbReference type="EMBL" id="FUYP01000013">
    <property type="protein sequence ID" value="SKB67813.1"/>
    <property type="molecule type" value="Genomic_DNA"/>
</dbReference>
<feature type="binding site" evidence="14">
    <location>
        <position position="629"/>
    </location>
    <ligand>
        <name>substrate</name>
    </ligand>
</feature>
<evidence type="ECO:0000256" key="14">
    <source>
        <dbReference type="PIRSR" id="PIRSR000853-2"/>
    </source>
</evidence>
<keyword evidence="19" id="KW-0670">Pyruvate</keyword>
<feature type="domain" description="Pyruvate phosphate dikinase AMP/ATP-binding" evidence="17">
    <location>
        <begin position="63"/>
        <end position="300"/>
    </location>
</feature>
<dbReference type="GO" id="GO:0016301">
    <property type="term" value="F:kinase activity"/>
    <property type="evidence" value="ECO:0007669"/>
    <property type="project" value="UniProtKB-UniRule"/>
</dbReference>
<comment type="catalytic activity">
    <reaction evidence="12">
        <text>pyruvate + phosphate + ATP = phosphoenolpyruvate + AMP + diphosphate + H(+)</text>
        <dbReference type="Rhea" id="RHEA:10756"/>
        <dbReference type="ChEBI" id="CHEBI:15361"/>
        <dbReference type="ChEBI" id="CHEBI:15378"/>
        <dbReference type="ChEBI" id="CHEBI:30616"/>
        <dbReference type="ChEBI" id="CHEBI:33019"/>
        <dbReference type="ChEBI" id="CHEBI:43474"/>
        <dbReference type="ChEBI" id="CHEBI:58702"/>
        <dbReference type="ChEBI" id="CHEBI:456215"/>
        <dbReference type="EC" id="2.7.9.1"/>
    </reaction>
</comment>
<dbReference type="InterPro" id="IPR015813">
    <property type="entry name" value="Pyrv/PenolPyrv_kinase-like_dom"/>
</dbReference>
<dbReference type="Gene3D" id="3.50.30.10">
    <property type="entry name" value="Phosphohistidine domain"/>
    <property type="match status" value="1"/>
</dbReference>
<dbReference type="InterPro" id="IPR008279">
    <property type="entry name" value="PEP-util_enz_mobile_dom"/>
</dbReference>
<dbReference type="InterPro" id="IPR010121">
    <property type="entry name" value="Pyruvate_phosphate_dikinase"/>
</dbReference>
<dbReference type="EC" id="2.7.9.1" evidence="4 12"/>
<dbReference type="PIRSF" id="PIRSF000853">
    <property type="entry name" value="PPDK"/>
    <property type="match status" value="1"/>
</dbReference>
<evidence type="ECO:0000256" key="12">
    <source>
        <dbReference type="PIRNR" id="PIRNR000853"/>
    </source>
</evidence>
<name>A0A1T5D8E5_9SPHN</name>
<feature type="domain" description="Pyruvate phosphate dikinase AMP/ATP-binding" evidence="17">
    <location>
        <begin position="20"/>
        <end position="57"/>
    </location>
</feature>
<dbReference type="InterPro" id="IPR000121">
    <property type="entry name" value="PEP_util_C"/>
</dbReference>
<dbReference type="RefSeq" id="WP_079638973.1">
    <property type="nucleotide sequence ID" value="NZ_FUYP01000013.1"/>
</dbReference>
<keyword evidence="11 15" id="KW-0460">Magnesium</keyword>
<keyword evidence="9 19" id="KW-0418">Kinase</keyword>
<dbReference type="PANTHER" id="PTHR22931">
    <property type="entry name" value="PHOSPHOENOLPYRUVATE DIKINASE-RELATED"/>
    <property type="match status" value="1"/>
</dbReference>
<feature type="domain" description="PEP-utilising enzyme C-terminal" evidence="18">
    <location>
        <begin position="530"/>
        <end position="881"/>
    </location>
</feature>
<comment type="cofactor">
    <cofactor evidence="1 12 15">
        <name>Mg(2+)</name>
        <dbReference type="ChEBI" id="CHEBI:18420"/>
    </cofactor>
</comment>
<accession>A0A1T5D8E5</accession>
<dbReference type="InterPro" id="IPR023151">
    <property type="entry name" value="PEP_util_CS"/>
</dbReference>
<dbReference type="OrthoDB" id="9765468at2"/>
<proteinExistence type="inferred from homology"/>
<comment type="function">
    <text evidence="2">Catalyzes the reversible phosphorylation of pyruvate and phosphate.</text>
</comment>
<evidence type="ECO:0000256" key="11">
    <source>
        <dbReference type="ARBA" id="ARBA00022842"/>
    </source>
</evidence>
<evidence type="ECO:0000256" key="13">
    <source>
        <dbReference type="PIRSR" id="PIRSR000853-1"/>
    </source>
</evidence>
<evidence type="ECO:0000313" key="20">
    <source>
        <dbReference type="Proteomes" id="UP000190044"/>
    </source>
</evidence>
<evidence type="ECO:0000313" key="19">
    <source>
        <dbReference type="EMBL" id="SKB67813.1"/>
    </source>
</evidence>
<evidence type="ECO:0000256" key="15">
    <source>
        <dbReference type="PIRSR" id="PIRSR000853-3"/>
    </source>
</evidence>
<feature type="binding site" evidence="15">
    <location>
        <position position="781"/>
    </location>
    <ligand>
        <name>Mg(2+)</name>
        <dbReference type="ChEBI" id="CHEBI:18420"/>
    </ligand>
</feature>
<keyword evidence="6" id="KW-0808">Transferase</keyword>
<dbReference type="Pfam" id="PF00391">
    <property type="entry name" value="PEP-utilizers"/>
    <property type="match status" value="1"/>
</dbReference>